<accession>A2DQ61</accession>
<dbReference type="KEGG" id="tva:75652431"/>
<dbReference type="AlphaFoldDB" id="A2DQ61"/>
<proteinExistence type="predicted"/>
<gene>
    <name evidence="1" type="ORF">TVAG_494300</name>
</gene>
<evidence type="ECO:0000313" key="1">
    <source>
        <dbReference type="EMBL" id="EAY17488.1"/>
    </source>
</evidence>
<dbReference type="InParanoid" id="A2DQ61"/>
<reference evidence="1" key="2">
    <citation type="journal article" date="2007" name="Science">
        <title>Draft genome sequence of the sexually transmitted pathogen Trichomonas vaginalis.</title>
        <authorList>
            <person name="Carlton J.M."/>
            <person name="Hirt R.P."/>
            <person name="Silva J.C."/>
            <person name="Delcher A.L."/>
            <person name="Schatz M."/>
            <person name="Zhao Q."/>
            <person name="Wortman J.R."/>
            <person name="Bidwell S.L."/>
            <person name="Alsmark U.C.M."/>
            <person name="Besteiro S."/>
            <person name="Sicheritz-Ponten T."/>
            <person name="Noel C.J."/>
            <person name="Dacks J.B."/>
            <person name="Foster P.G."/>
            <person name="Simillion C."/>
            <person name="Van de Peer Y."/>
            <person name="Miranda-Saavedra D."/>
            <person name="Barton G.J."/>
            <person name="Westrop G.D."/>
            <person name="Mueller S."/>
            <person name="Dessi D."/>
            <person name="Fiori P.L."/>
            <person name="Ren Q."/>
            <person name="Paulsen I."/>
            <person name="Zhang H."/>
            <person name="Bastida-Corcuera F.D."/>
            <person name="Simoes-Barbosa A."/>
            <person name="Brown M.T."/>
            <person name="Hayes R.D."/>
            <person name="Mukherjee M."/>
            <person name="Okumura C.Y."/>
            <person name="Schneider R."/>
            <person name="Smith A.J."/>
            <person name="Vanacova S."/>
            <person name="Villalvazo M."/>
            <person name="Haas B.J."/>
            <person name="Pertea M."/>
            <person name="Feldblyum T.V."/>
            <person name="Utterback T.R."/>
            <person name="Shu C.L."/>
            <person name="Osoegawa K."/>
            <person name="de Jong P.J."/>
            <person name="Hrdy I."/>
            <person name="Horvathova L."/>
            <person name="Zubacova Z."/>
            <person name="Dolezal P."/>
            <person name="Malik S.B."/>
            <person name="Logsdon J.M. Jr."/>
            <person name="Henze K."/>
            <person name="Gupta A."/>
            <person name="Wang C.C."/>
            <person name="Dunne R.L."/>
            <person name="Upcroft J.A."/>
            <person name="Upcroft P."/>
            <person name="White O."/>
            <person name="Salzberg S.L."/>
            <person name="Tang P."/>
            <person name="Chiu C.-H."/>
            <person name="Lee Y.-S."/>
            <person name="Embley T.M."/>
            <person name="Coombs G.H."/>
            <person name="Mottram J.C."/>
            <person name="Tachezy J."/>
            <person name="Fraser-Liggett C.M."/>
            <person name="Johnson P.J."/>
        </authorList>
    </citation>
    <scope>NUCLEOTIDE SEQUENCE [LARGE SCALE GENOMIC DNA]</scope>
    <source>
        <strain evidence="1">G3</strain>
    </source>
</reference>
<dbReference type="VEuPathDB" id="TrichDB:TVAGG3_0385390"/>
<organism evidence="1 2">
    <name type="scientific">Trichomonas vaginalis (strain ATCC PRA-98 / G3)</name>
    <dbReference type="NCBI Taxonomy" id="412133"/>
    <lineage>
        <taxon>Eukaryota</taxon>
        <taxon>Metamonada</taxon>
        <taxon>Parabasalia</taxon>
        <taxon>Trichomonadida</taxon>
        <taxon>Trichomonadidae</taxon>
        <taxon>Trichomonas</taxon>
    </lineage>
</organism>
<protein>
    <submittedName>
        <fullName evidence="1">Uncharacterized protein</fullName>
    </submittedName>
</protein>
<dbReference type="EMBL" id="DS113230">
    <property type="protein sequence ID" value="EAY17488.1"/>
    <property type="molecule type" value="Genomic_DNA"/>
</dbReference>
<name>A2DQ61_TRIV3</name>
<evidence type="ECO:0000313" key="2">
    <source>
        <dbReference type="Proteomes" id="UP000001542"/>
    </source>
</evidence>
<reference evidence="1" key="1">
    <citation type="submission" date="2006-10" db="EMBL/GenBank/DDBJ databases">
        <authorList>
            <person name="Amadeo P."/>
            <person name="Zhao Q."/>
            <person name="Wortman J."/>
            <person name="Fraser-Liggett C."/>
            <person name="Carlton J."/>
        </authorList>
    </citation>
    <scope>NUCLEOTIDE SEQUENCE</scope>
    <source>
        <strain evidence="1">G3</strain>
    </source>
</reference>
<sequence>MNIDFRYENVIQYGHPGKRYPNTIQEDDFEKIFNKTMISPFGFEETWAPPSTIFVNWPMEVIDKPVILEDFTVSVDRPDADEL</sequence>
<dbReference type="VEuPathDB" id="TrichDB:TVAG_494300"/>
<dbReference type="Proteomes" id="UP000001542">
    <property type="component" value="Unassembled WGS sequence"/>
</dbReference>
<keyword evidence="2" id="KW-1185">Reference proteome</keyword>